<dbReference type="EMBL" id="CAJJDM010000009">
    <property type="protein sequence ID" value="CAD8047918.1"/>
    <property type="molecule type" value="Genomic_DNA"/>
</dbReference>
<evidence type="ECO:0008006" key="4">
    <source>
        <dbReference type="Google" id="ProtNLM"/>
    </source>
</evidence>
<keyword evidence="1" id="KW-0175">Coiled coil</keyword>
<dbReference type="Pfam" id="PF01196">
    <property type="entry name" value="Ribosomal_L17"/>
    <property type="match status" value="1"/>
</dbReference>
<evidence type="ECO:0000313" key="3">
    <source>
        <dbReference type="Proteomes" id="UP000688137"/>
    </source>
</evidence>
<evidence type="ECO:0000256" key="1">
    <source>
        <dbReference type="SAM" id="Coils"/>
    </source>
</evidence>
<dbReference type="GO" id="GO:0003735">
    <property type="term" value="F:structural constituent of ribosome"/>
    <property type="evidence" value="ECO:0007669"/>
    <property type="project" value="InterPro"/>
</dbReference>
<feature type="coiled-coil region" evidence="1">
    <location>
        <begin position="158"/>
        <end position="206"/>
    </location>
</feature>
<comment type="caution">
    <text evidence="2">The sequence shown here is derived from an EMBL/GenBank/DDBJ whole genome shotgun (WGS) entry which is preliminary data.</text>
</comment>
<dbReference type="OMA" id="KERWHLN"/>
<dbReference type="AlphaFoldDB" id="A0A8S1K073"/>
<accession>A0A8S1K073</accession>
<name>A0A8S1K073_PARPR</name>
<protein>
    <recommendedName>
        <fullName evidence="4">Ribosomal protein L17</fullName>
    </recommendedName>
</protein>
<organism evidence="2 3">
    <name type="scientific">Paramecium primaurelia</name>
    <dbReference type="NCBI Taxonomy" id="5886"/>
    <lineage>
        <taxon>Eukaryota</taxon>
        <taxon>Sar</taxon>
        <taxon>Alveolata</taxon>
        <taxon>Ciliophora</taxon>
        <taxon>Intramacronucleata</taxon>
        <taxon>Oligohymenophorea</taxon>
        <taxon>Peniculida</taxon>
        <taxon>Parameciidae</taxon>
        <taxon>Paramecium</taxon>
    </lineage>
</organism>
<reference evidence="2" key="1">
    <citation type="submission" date="2021-01" db="EMBL/GenBank/DDBJ databases">
        <authorList>
            <consortium name="Genoscope - CEA"/>
            <person name="William W."/>
        </authorList>
    </citation>
    <scope>NUCLEOTIDE SEQUENCE</scope>
</reference>
<keyword evidence="3" id="KW-1185">Reference proteome</keyword>
<sequence>MGYRLSNPKRFGLARTSKQRWHLWRTQMTQLVTHERIHTTWAKARALQFVAHKTFKLGQDASKNRSNAINRLMGILTTKFAIKKLINEIVPKFKDPKEQVFKVVETKRRKSDFARMGYIEFAKNEIAKYEESQYKQLQETGKIVDISKYNKTWLIEERDFIKEKLDQAQSRFDALQADPNTPSVEIKRANQDVNFFKRKLETVEKDLWIENKNPLDMRRYFRIY</sequence>
<dbReference type="Proteomes" id="UP000688137">
    <property type="component" value="Unassembled WGS sequence"/>
</dbReference>
<proteinExistence type="predicted"/>
<dbReference type="PANTHER" id="PTHR14413:SF16">
    <property type="entry name" value="LARGE RIBOSOMAL SUBUNIT PROTEIN BL17M"/>
    <property type="match status" value="1"/>
</dbReference>
<dbReference type="GO" id="GO:0006412">
    <property type="term" value="P:translation"/>
    <property type="evidence" value="ECO:0007669"/>
    <property type="project" value="InterPro"/>
</dbReference>
<dbReference type="InterPro" id="IPR000456">
    <property type="entry name" value="Ribosomal_bL17"/>
</dbReference>
<dbReference type="GO" id="GO:0015934">
    <property type="term" value="C:large ribosomal subunit"/>
    <property type="evidence" value="ECO:0007669"/>
    <property type="project" value="TreeGrafter"/>
</dbReference>
<gene>
    <name evidence="2" type="ORF">PPRIM_AZ9-3.1.T0120229</name>
</gene>
<evidence type="ECO:0000313" key="2">
    <source>
        <dbReference type="EMBL" id="CAD8047918.1"/>
    </source>
</evidence>
<dbReference type="PANTHER" id="PTHR14413">
    <property type="entry name" value="RIBOSOMAL PROTEIN L17"/>
    <property type="match status" value="1"/>
</dbReference>